<dbReference type="InterPro" id="IPR000305">
    <property type="entry name" value="GIY-YIG_endonuc"/>
</dbReference>
<evidence type="ECO:0000256" key="1">
    <source>
        <dbReference type="ARBA" id="ARBA00007435"/>
    </source>
</evidence>
<dbReference type="AlphaFoldDB" id="A0A2R4MER8"/>
<dbReference type="InterPro" id="IPR050190">
    <property type="entry name" value="UPF0213_domain"/>
</dbReference>
<gene>
    <name evidence="3" type="ORF">MXMO3_01976</name>
</gene>
<feature type="domain" description="GIY-YIG" evidence="2">
    <location>
        <begin position="1"/>
        <end position="71"/>
    </location>
</feature>
<evidence type="ECO:0000313" key="3">
    <source>
        <dbReference type="EMBL" id="AVX04500.1"/>
    </source>
</evidence>
<dbReference type="Proteomes" id="UP000258927">
    <property type="component" value="Chromosome"/>
</dbReference>
<accession>A0A2R4MER8</accession>
<keyword evidence="4" id="KW-1185">Reference proteome</keyword>
<reference evidence="3 4" key="1">
    <citation type="submission" date="2017-05" db="EMBL/GenBank/DDBJ databases">
        <title>Genome Analysis of Maritalea myrionectae HL2708#5.</title>
        <authorList>
            <consortium name="Cotde Inc.-PKNU"/>
            <person name="Jang D."/>
            <person name="Oh H.-M."/>
        </authorList>
    </citation>
    <scope>NUCLEOTIDE SEQUENCE [LARGE SCALE GENOMIC DNA]</scope>
    <source>
        <strain evidence="3 4">HL2708#5</strain>
    </source>
</reference>
<sequence>MTNKINGTLYVGVTADLVRRAWEHREGVVEGFSHSYRLKSLVYFEQHDSISAAVQREKTIKGWPRRWKVELIEQSNPRWDELYDEIAG</sequence>
<comment type="similarity">
    <text evidence="1">Belongs to the UPF0213 family.</text>
</comment>
<dbReference type="InterPro" id="IPR035901">
    <property type="entry name" value="GIY-YIG_endonuc_sf"/>
</dbReference>
<dbReference type="Pfam" id="PF01541">
    <property type="entry name" value="GIY-YIG"/>
    <property type="match status" value="1"/>
</dbReference>
<dbReference type="PANTHER" id="PTHR34477">
    <property type="entry name" value="UPF0213 PROTEIN YHBQ"/>
    <property type="match status" value="1"/>
</dbReference>
<organism evidence="3 4">
    <name type="scientific">Maritalea myrionectae</name>
    <dbReference type="NCBI Taxonomy" id="454601"/>
    <lineage>
        <taxon>Bacteria</taxon>
        <taxon>Pseudomonadati</taxon>
        <taxon>Pseudomonadota</taxon>
        <taxon>Alphaproteobacteria</taxon>
        <taxon>Hyphomicrobiales</taxon>
        <taxon>Devosiaceae</taxon>
        <taxon>Maritalea</taxon>
    </lineage>
</organism>
<dbReference type="SUPFAM" id="SSF82771">
    <property type="entry name" value="GIY-YIG endonuclease"/>
    <property type="match status" value="1"/>
</dbReference>
<dbReference type="PROSITE" id="PS50164">
    <property type="entry name" value="GIY_YIG"/>
    <property type="match status" value="1"/>
</dbReference>
<evidence type="ECO:0000313" key="4">
    <source>
        <dbReference type="Proteomes" id="UP000258927"/>
    </source>
</evidence>
<protein>
    <recommendedName>
        <fullName evidence="2">GIY-YIG domain-containing protein</fullName>
    </recommendedName>
</protein>
<name>A0A2R4MER8_9HYPH</name>
<dbReference type="STRING" id="1122213.GCA_000423365_02276"/>
<dbReference type="CDD" id="cd10448">
    <property type="entry name" value="GIY-YIG_unchar_3"/>
    <property type="match status" value="1"/>
</dbReference>
<dbReference type="Gene3D" id="3.40.1440.10">
    <property type="entry name" value="GIY-YIG endonuclease"/>
    <property type="match status" value="1"/>
</dbReference>
<dbReference type="KEGG" id="mmyr:MXMO3_01976"/>
<dbReference type="EMBL" id="CP021330">
    <property type="protein sequence ID" value="AVX04500.1"/>
    <property type="molecule type" value="Genomic_DNA"/>
</dbReference>
<dbReference type="PANTHER" id="PTHR34477:SF5">
    <property type="entry name" value="BSL5627 PROTEIN"/>
    <property type="match status" value="1"/>
</dbReference>
<proteinExistence type="inferred from homology"/>
<evidence type="ECO:0000259" key="2">
    <source>
        <dbReference type="PROSITE" id="PS50164"/>
    </source>
</evidence>